<dbReference type="Gene3D" id="3.40.50.410">
    <property type="entry name" value="von Willebrand factor, type A domain"/>
    <property type="match status" value="1"/>
</dbReference>
<feature type="compositionally biased region" description="Basic and acidic residues" evidence="1">
    <location>
        <begin position="388"/>
        <end position="399"/>
    </location>
</feature>
<accession>A0A2T1A1Q4</accession>
<evidence type="ECO:0000259" key="2">
    <source>
        <dbReference type="SMART" id="SM00327"/>
    </source>
</evidence>
<dbReference type="InterPro" id="IPR002035">
    <property type="entry name" value="VWF_A"/>
</dbReference>
<dbReference type="AlphaFoldDB" id="A0A2T1A1Q4"/>
<evidence type="ECO:0000313" key="3">
    <source>
        <dbReference type="EMBL" id="PRZ42541.1"/>
    </source>
</evidence>
<dbReference type="OrthoDB" id="9766126at2"/>
<proteinExistence type="predicted"/>
<dbReference type="InterPro" id="IPR036465">
    <property type="entry name" value="vWFA_dom_sf"/>
</dbReference>
<keyword evidence="4" id="KW-1185">Reference proteome</keyword>
<dbReference type="SUPFAM" id="SSF53300">
    <property type="entry name" value="vWA-like"/>
    <property type="match status" value="1"/>
</dbReference>
<feature type="region of interest" description="Disordered" evidence="1">
    <location>
        <begin position="388"/>
        <end position="414"/>
    </location>
</feature>
<name>A0A2T1A1Q4_9ACTN</name>
<feature type="domain" description="VWFA" evidence="2">
    <location>
        <begin position="459"/>
        <end position="641"/>
    </location>
</feature>
<dbReference type="Pfam" id="PF13519">
    <property type="entry name" value="VWA_2"/>
    <property type="match status" value="1"/>
</dbReference>
<gene>
    <name evidence="3" type="ORF">CLV47_105163</name>
</gene>
<evidence type="ECO:0000256" key="1">
    <source>
        <dbReference type="SAM" id="MobiDB-lite"/>
    </source>
</evidence>
<reference evidence="3 4" key="1">
    <citation type="submission" date="2018-03" db="EMBL/GenBank/DDBJ databases">
        <title>Genomic Encyclopedia of Archaeal and Bacterial Type Strains, Phase II (KMG-II): from individual species to whole genera.</title>
        <authorList>
            <person name="Goeker M."/>
        </authorList>
    </citation>
    <scope>NUCLEOTIDE SEQUENCE [LARGE SCALE GENOMIC DNA]</scope>
    <source>
        <strain evidence="3 4">DSM 100065</strain>
    </source>
</reference>
<dbReference type="CDD" id="cd00198">
    <property type="entry name" value="vWFA"/>
    <property type="match status" value="1"/>
</dbReference>
<protein>
    <submittedName>
        <fullName evidence="3">Uncharacterized protein with von Willebrand factor type A (VWA) domain</fullName>
    </submittedName>
</protein>
<sequence>MTRSRYGRYHEGPDPLAPPVDLREALSELGNDVMEGTSPRQALRQLLRRGMKGQRGLDDLARRVNKRRQEILRRNNLGGTLEEVKKLLDSAVLEERKELARAMDDDARFAEMQIAELSPSPAKAVQELADYKWRSPKAKADYDKIRDLMGRELLDQRFEGIKKALENTTDEDRQQVSEMLNDLNDLLEAHARGEDTQEQFDEFMDKHGEYFPDNPKNVEELLDSLAQRAAAAQRMRNSMTDEQRAELDALASQAFGNPSLMQQLSQLDQNLRNARPSEDWDGSERFRGEQGLGMGEGARAMAEIGELDQLGEQLAQSYAGATLDDIDLDKLVEHLGDDARVDVKTLAELERALQDGGFIERMPDGTWRLSPKSMRRLGEVALRDIAQRLSGRRGEREHPSSGGAAELTGSSRPWEFGDVQPWDVTRTVTNAVLRTGATSGSVKLSIDDVEVVEMEQHTEAAVALLADISFSMVMEGRWVPMKRTAMALNHLISTRFRGDHLELISFGRYAKTMSTAELTGLEALYEQGTNLHHALLLAERHIRKHPNAQPVILIVTDGEPTSHLLDDGDAFFDYPPHPLTIARTVQEFDAVAKLGAQVTIFRLGDDPGLGRFVDSIARRIGGRVVAPDLDGLGAAVVADYLRNRR</sequence>
<dbReference type="RefSeq" id="WP_106348572.1">
    <property type="nucleotide sequence ID" value="NZ_PVUE01000005.1"/>
</dbReference>
<comment type="caution">
    <text evidence="3">The sequence shown here is derived from an EMBL/GenBank/DDBJ whole genome shotgun (WGS) entry which is preliminary data.</text>
</comment>
<dbReference type="EMBL" id="PVUE01000005">
    <property type="protein sequence ID" value="PRZ42541.1"/>
    <property type="molecule type" value="Genomic_DNA"/>
</dbReference>
<organism evidence="3 4">
    <name type="scientific">Antricoccus suffuscus</name>
    <dbReference type="NCBI Taxonomy" id="1629062"/>
    <lineage>
        <taxon>Bacteria</taxon>
        <taxon>Bacillati</taxon>
        <taxon>Actinomycetota</taxon>
        <taxon>Actinomycetes</taxon>
        <taxon>Geodermatophilales</taxon>
        <taxon>Antricoccaceae</taxon>
        <taxon>Antricoccus</taxon>
    </lineage>
</organism>
<dbReference type="SMART" id="SM00327">
    <property type="entry name" value="VWA"/>
    <property type="match status" value="1"/>
</dbReference>
<dbReference type="Proteomes" id="UP000237752">
    <property type="component" value="Unassembled WGS sequence"/>
</dbReference>
<evidence type="ECO:0000313" key="4">
    <source>
        <dbReference type="Proteomes" id="UP000237752"/>
    </source>
</evidence>